<dbReference type="PANTHER" id="PTHR33121:SF76">
    <property type="entry name" value="SIGNALING PROTEIN"/>
    <property type="match status" value="1"/>
</dbReference>
<dbReference type="PATRIC" id="fig|28229.4.peg.1242"/>
<protein>
    <submittedName>
        <fullName evidence="2">Diguanylate phosphodiesterase</fullName>
    </submittedName>
</protein>
<dbReference type="CDD" id="cd01948">
    <property type="entry name" value="EAL"/>
    <property type="match status" value="1"/>
</dbReference>
<evidence type="ECO:0000313" key="3">
    <source>
        <dbReference type="Proteomes" id="UP000029843"/>
    </source>
</evidence>
<feature type="domain" description="EAL" evidence="1">
    <location>
        <begin position="5"/>
        <end position="244"/>
    </location>
</feature>
<dbReference type="Proteomes" id="UP000029843">
    <property type="component" value="Unassembled WGS sequence"/>
</dbReference>
<dbReference type="InterPro" id="IPR035919">
    <property type="entry name" value="EAL_sf"/>
</dbReference>
<dbReference type="InterPro" id="IPR050706">
    <property type="entry name" value="Cyclic-di-GMP_PDE-like"/>
</dbReference>
<reference evidence="2 3" key="1">
    <citation type="submission" date="2014-08" db="EMBL/GenBank/DDBJ databases">
        <title>Genomic and Phenotypic Diversity of Colwellia psychrerythraea strains from Disparate Marine Basins.</title>
        <authorList>
            <person name="Techtmann S.M."/>
            <person name="Stelling S.C."/>
            <person name="Utturkar S.M."/>
            <person name="Alshibli N."/>
            <person name="Harris A."/>
            <person name="Brown S.D."/>
            <person name="Hazen T.C."/>
        </authorList>
    </citation>
    <scope>NUCLEOTIDE SEQUENCE [LARGE SCALE GENOMIC DNA]</scope>
    <source>
        <strain evidence="2 3">ND2E</strain>
    </source>
</reference>
<dbReference type="PANTHER" id="PTHR33121">
    <property type="entry name" value="CYCLIC DI-GMP PHOSPHODIESTERASE PDEF"/>
    <property type="match status" value="1"/>
</dbReference>
<dbReference type="EMBL" id="JQED01000008">
    <property type="protein sequence ID" value="KGJ93720.1"/>
    <property type="molecule type" value="Genomic_DNA"/>
</dbReference>
<organism evidence="2 3">
    <name type="scientific">Colwellia psychrerythraea</name>
    <name type="common">Vibrio psychroerythus</name>
    <dbReference type="NCBI Taxonomy" id="28229"/>
    <lineage>
        <taxon>Bacteria</taxon>
        <taxon>Pseudomonadati</taxon>
        <taxon>Pseudomonadota</taxon>
        <taxon>Gammaproteobacteria</taxon>
        <taxon>Alteromonadales</taxon>
        <taxon>Colwelliaceae</taxon>
        <taxon>Colwellia</taxon>
    </lineage>
</organism>
<proteinExistence type="predicted"/>
<gene>
    <name evidence="2" type="ORF">ND2E_2213</name>
</gene>
<name>A0A099KU63_COLPS</name>
<dbReference type="SMART" id="SM00052">
    <property type="entry name" value="EAL"/>
    <property type="match status" value="1"/>
</dbReference>
<dbReference type="AlphaFoldDB" id="A0A099KU63"/>
<dbReference type="GO" id="GO:0071111">
    <property type="term" value="F:cyclic-guanylate-specific phosphodiesterase activity"/>
    <property type="evidence" value="ECO:0007669"/>
    <property type="project" value="InterPro"/>
</dbReference>
<dbReference type="RefSeq" id="WP_033093001.1">
    <property type="nucleotide sequence ID" value="NZ_JQED01000008.1"/>
</dbReference>
<dbReference type="InterPro" id="IPR001633">
    <property type="entry name" value="EAL_dom"/>
</dbReference>
<sequence>MKDKTLLSPECLIELIENRRFGVEYQPIVSCKNQEIFAYESLARFYSASNELIRPDLVYESLHTSPLSLFQVEYQQKKLQLSYAINGHDIFVNLDQDSYFSSGVIDQSNPFLKLFKAFQKSNVVVELIENSEINDAIMSLAMIDNLAKSNIHTAIDDVCNPQSMISTSVIQLVNYIKLDKFVVKNRNNRNFMLLVKSIIDYAHSAGKKVILEGIETYEDLQLAKQLKCDFVQGFYYRDQFKNVT</sequence>
<dbReference type="SUPFAM" id="SSF141868">
    <property type="entry name" value="EAL domain-like"/>
    <property type="match status" value="1"/>
</dbReference>
<dbReference type="Pfam" id="PF00563">
    <property type="entry name" value="EAL"/>
    <property type="match status" value="1"/>
</dbReference>
<accession>A0A099KU63</accession>
<dbReference type="OrthoDB" id="9813903at2"/>
<evidence type="ECO:0000259" key="1">
    <source>
        <dbReference type="PROSITE" id="PS50883"/>
    </source>
</evidence>
<dbReference type="Gene3D" id="3.20.20.450">
    <property type="entry name" value="EAL domain"/>
    <property type="match status" value="1"/>
</dbReference>
<comment type="caution">
    <text evidence="2">The sequence shown here is derived from an EMBL/GenBank/DDBJ whole genome shotgun (WGS) entry which is preliminary data.</text>
</comment>
<dbReference type="PROSITE" id="PS50883">
    <property type="entry name" value="EAL"/>
    <property type="match status" value="1"/>
</dbReference>
<evidence type="ECO:0000313" key="2">
    <source>
        <dbReference type="EMBL" id="KGJ93720.1"/>
    </source>
</evidence>